<evidence type="ECO:0000313" key="2">
    <source>
        <dbReference type="EMBL" id="KAK8891960.1"/>
    </source>
</evidence>
<evidence type="ECO:0000313" key="3">
    <source>
        <dbReference type="Proteomes" id="UP001470230"/>
    </source>
</evidence>
<evidence type="ECO:0000256" key="1">
    <source>
        <dbReference type="SAM" id="MobiDB-lite"/>
    </source>
</evidence>
<protein>
    <recommendedName>
        <fullName evidence="4">CDT1 Geminin-binding domain-containing protein</fullName>
    </recommendedName>
</protein>
<feature type="region of interest" description="Disordered" evidence="1">
    <location>
        <begin position="506"/>
        <end position="622"/>
    </location>
</feature>
<organism evidence="2 3">
    <name type="scientific">Tritrichomonas musculus</name>
    <dbReference type="NCBI Taxonomy" id="1915356"/>
    <lineage>
        <taxon>Eukaryota</taxon>
        <taxon>Metamonada</taxon>
        <taxon>Parabasalia</taxon>
        <taxon>Tritrichomonadida</taxon>
        <taxon>Tritrichomonadidae</taxon>
        <taxon>Tritrichomonas</taxon>
    </lineage>
</organism>
<name>A0ABR2KLF0_9EUKA</name>
<sequence length="622" mass="73356">MRSVPRISFDVNQINRPDPELELFFEEQKPRSSFFATRRDFLYTKFIEDPQLVLKRQKELEEEQQNNFKEKQNIKKSTTPSTSSSLISRTPTSPISPPPTPSPPPSPKRKIKKIQNCPAEVEPRPIKKLTRSEINQVVDRLISTNDNITSSIRNKYVKDESSPIRKKRNYEDSEAVFERLYYESTKPQEEVKKKLDNNQNCDFVIQESDTEILTKSIALQKIKEMIDASFPDKQGLTFKELNDIFIRLGILDRCEKIERIPQISYMMEKWKIRNTDLYDSNLIKNILIQSIIGRKGKFKHFARERMVSALANRKNNENNISNQQIFYSDQNQFQIEHSKRLTQETFDRLLSPRPVFSSPKNEEEEDLNDIHFELSPQTQKIINKSKYANSTLEERDRELTEKAMAKIDEIRKNMEKERIKMQKIHHAPAPRISPKERAKIEELKLKRQQDLENETKQTFKPEIIKYSDFLQIKETMIEEKEKPQGIDSFISRMKKGYEQHLKKKFDEENIRSLPQLPFKRRAASEAKNEKKKEKEQPHEEKIEPPEIPEINEDHNDQNINEKMMKKAQPNQKHNITQLNKKSQKNASSKAPIEKNQLHNKVNKMSKNNKETKSKTTGRINPK</sequence>
<keyword evidence="3" id="KW-1185">Reference proteome</keyword>
<feature type="region of interest" description="Disordered" evidence="1">
    <location>
        <begin position="60"/>
        <end position="121"/>
    </location>
</feature>
<feature type="compositionally biased region" description="Basic and acidic residues" evidence="1">
    <location>
        <begin position="522"/>
        <end position="544"/>
    </location>
</feature>
<gene>
    <name evidence="2" type="ORF">M9Y10_029182</name>
</gene>
<dbReference type="EMBL" id="JAPFFF010000004">
    <property type="protein sequence ID" value="KAK8891960.1"/>
    <property type="molecule type" value="Genomic_DNA"/>
</dbReference>
<feature type="compositionally biased region" description="Pro residues" evidence="1">
    <location>
        <begin position="94"/>
        <end position="106"/>
    </location>
</feature>
<feature type="compositionally biased region" description="Low complexity" evidence="1">
    <location>
        <begin position="75"/>
        <end position="93"/>
    </location>
</feature>
<reference evidence="2 3" key="1">
    <citation type="submission" date="2024-04" db="EMBL/GenBank/DDBJ databases">
        <title>Tritrichomonas musculus Genome.</title>
        <authorList>
            <person name="Alves-Ferreira E."/>
            <person name="Grigg M."/>
            <person name="Lorenzi H."/>
            <person name="Galac M."/>
        </authorList>
    </citation>
    <scope>NUCLEOTIDE SEQUENCE [LARGE SCALE GENOMIC DNA]</scope>
    <source>
        <strain evidence="2 3">EAF2021</strain>
    </source>
</reference>
<evidence type="ECO:0008006" key="4">
    <source>
        <dbReference type="Google" id="ProtNLM"/>
    </source>
</evidence>
<feature type="compositionally biased region" description="Polar residues" evidence="1">
    <location>
        <begin position="568"/>
        <end position="578"/>
    </location>
</feature>
<dbReference type="Proteomes" id="UP001470230">
    <property type="component" value="Unassembled WGS sequence"/>
</dbReference>
<comment type="caution">
    <text evidence="2">The sequence shown here is derived from an EMBL/GenBank/DDBJ whole genome shotgun (WGS) entry which is preliminary data.</text>
</comment>
<proteinExistence type="predicted"/>
<accession>A0ABR2KLF0</accession>